<protein>
    <submittedName>
        <fullName evidence="2">Uncharacterized protein</fullName>
    </submittedName>
</protein>
<evidence type="ECO:0000313" key="3">
    <source>
        <dbReference type="Proteomes" id="UP000289411"/>
    </source>
</evidence>
<evidence type="ECO:0000313" key="2">
    <source>
        <dbReference type="EMBL" id="RYB03673.1"/>
    </source>
</evidence>
<proteinExistence type="predicted"/>
<reference evidence="2 3" key="1">
    <citation type="submission" date="2018-09" db="EMBL/GenBank/DDBJ databases">
        <authorList>
            <person name="Grouzdev D.S."/>
            <person name="Krutkina M.S."/>
        </authorList>
    </citation>
    <scope>NUCLEOTIDE SEQUENCE [LARGE SCALE GENOMIC DNA]</scope>
    <source>
        <strain evidence="2 3">RmlP001</strain>
    </source>
</reference>
<reference evidence="2 3" key="2">
    <citation type="submission" date="2019-02" db="EMBL/GenBank/DDBJ databases">
        <title>'Lichenibacterium ramalinii' gen. nov. sp. nov., 'Lichenibacterium minor' gen. nov. sp. nov.</title>
        <authorList>
            <person name="Pankratov T."/>
        </authorList>
    </citation>
    <scope>NUCLEOTIDE SEQUENCE [LARGE SCALE GENOMIC DNA]</scope>
    <source>
        <strain evidence="2 3">RmlP001</strain>
    </source>
</reference>
<organism evidence="2 3">
    <name type="scientific">Lichenibacterium ramalinae</name>
    <dbReference type="NCBI Taxonomy" id="2316527"/>
    <lineage>
        <taxon>Bacteria</taxon>
        <taxon>Pseudomonadati</taxon>
        <taxon>Pseudomonadota</taxon>
        <taxon>Alphaproteobacteria</taxon>
        <taxon>Hyphomicrobiales</taxon>
        <taxon>Lichenihabitantaceae</taxon>
        <taxon>Lichenibacterium</taxon>
    </lineage>
</organism>
<comment type="caution">
    <text evidence="2">The sequence shown here is derived from an EMBL/GenBank/DDBJ whole genome shotgun (WGS) entry which is preliminary data.</text>
</comment>
<feature type="region of interest" description="Disordered" evidence="1">
    <location>
        <begin position="14"/>
        <end position="39"/>
    </location>
</feature>
<dbReference type="Proteomes" id="UP000289411">
    <property type="component" value="Unassembled WGS sequence"/>
</dbReference>
<dbReference type="EMBL" id="QYBC01000013">
    <property type="protein sequence ID" value="RYB03673.1"/>
    <property type="molecule type" value="Genomic_DNA"/>
</dbReference>
<dbReference type="RefSeq" id="WP_129220241.1">
    <property type="nucleotide sequence ID" value="NZ_QYBC01000013.1"/>
</dbReference>
<accession>A0A4Q2RCV3</accession>
<gene>
    <name evidence="2" type="ORF">D3272_16135</name>
</gene>
<dbReference type="OrthoDB" id="7995931at2"/>
<feature type="compositionally biased region" description="Basic and acidic residues" evidence="1">
    <location>
        <begin position="25"/>
        <end position="37"/>
    </location>
</feature>
<dbReference type="AlphaFoldDB" id="A0A4Q2RCV3"/>
<name>A0A4Q2RCV3_9HYPH</name>
<keyword evidence="3" id="KW-1185">Reference proteome</keyword>
<sequence>MTVPRRKVEAVSLAGGRVAPGHQDATPERLRHARQDGEAPVAAGGLRRISDPFDVLRARNLLDRHDIAANETLWHAGDRLRAHWHRAGLDALSAVDLARPHVDGGSADPTPGDAARRHRDALRRAEAAVGVRLMPYVAGVVLAARPVAALRDLVADSAHARTAEALALERLREGLHRLCEHWGMSAAARPLPLARWRAET</sequence>
<evidence type="ECO:0000256" key="1">
    <source>
        <dbReference type="SAM" id="MobiDB-lite"/>
    </source>
</evidence>